<dbReference type="FunFam" id="1.25.40.180:FF:000031">
    <property type="entry name" value="Eukaryotic translation initiation factor 5"/>
    <property type="match status" value="1"/>
</dbReference>
<accession>A0A8I2YM67</accession>
<comment type="similarity">
    <text evidence="1">Belongs to the eIF-2-beta/eIF-5 family.</text>
</comment>
<keyword evidence="2" id="KW-0396">Initiation factor</keyword>
<dbReference type="GO" id="GO:0005829">
    <property type="term" value="C:cytosol"/>
    <property type="evidence" value="ECO:0007669"/>
    <property type="project" value="TreeGrafter"/>
</dbReference>
<proteinExistence type="inferred from homology"/>
<dbReference type="OrthoDB" id="10250831at2759"/>
<dbReference type="SUPFAM" id="SSF48371">
    <property type="entry name" value="ARM repeat"/>
    <property type="match status" value="1"/>
</dbReference>
<feature type="region of interest" description="Disordered" evidence="6">
    <location>
        <begin position="267"/>
        <end position="287"/>
    </location>
</feature>
<dbReference type="InterPro" id="IPR016024">
    <property type="entry name" value="ARM-type_fold"/>
</dbReference>
<protein>
    <submittedName>
        <fullName evidence="8">Domain found in IF2B/IF5-domain-containing protein</fullName>
    </submittedName>
</protein>
<dbReference type="PANTHER" id="PTHR23001:SF7">
    <property type="entry name" value="EUKARYOTIC TRANSLATION INITIATION FACTOR 5"/>
    <property type="match status" value="1"/>
</dbReference>
<dbReference type="InterPro" id="IPR002735">
    <property type="entry name" value="Transl_init_fac_IF2/IF5_dom"/>
</dbReference>
<evidence type="ECO:0000256" key="3">
    <source>
        <dbReference type="ARBA" id="ARBA00022741"/>
    </source>
</evidence>
<dbReference type="EMBL" id="JAGFBS010000018">
    <property type="protein sequence ID" value="KAG6374385.1"/>
    <property type="molecule type" value="Genomic_DNA"/>
</dbReference>
<dbReference type="Gene3D" id="3.30.30.170">
    <property type="match status" value="1"/>
</dbReference>
<reference evidence="8" key="1">
    <citation type="submission" date="2021-03" db="EMBL/GenBank/DDBJ databases">
        <title>Evolutionary innovations through gain and loss of genes in the ectomycorrhizal Boletales.</title>
        <authorList>
            <person name="Wu G."/>
            <person name="Miyauchi S."/>
            <person name="Morin E."/>
            <person name="Yang Z.-L."/>
            <person name="Xu J."/>
            <person name="Martin F.M."/>
        </authorList>
    </citation>
    <scope>NUCLEOTIDE SEQUENCE</scope>
    <source>
        <strain evidence="8">BR01</strain>
    </source>
</reference>
<keyword evidence="5" id="KW-0342">GTP-binding</keyword>
<evidence type="ECO:0000256" key="4">
    <source>
        <dbReference type="ARBA" id="ARBA00022917"/>
    </source>
</evidence>
<feature type="region of interest" description="Disordered" evidence="6">
    <location>
        <begin position="177"/>
        <end position="201"/>
    </location>
</feature>
<dbReference type="Proteomes" id="UP000683000">
    <property type="component" value="Unassembled WGS sequence"/>
</dbReference>
<evidence type="ECO:0000256" key="2">
    <source>
        <dbReference type="ARBA" id="ARBA00022540"/>
    </source>
</evidence>
<evidence type="ECO:0000256" key="5">
    <source>
        <dbReference type="ARBA" id="ARBA00023134"/>
    </source>
</evidence>
<dbReference type="SUPFAM" id="SSF100966">
    <property type="entry name" value="Translation initiation factor 2 beta, aIF2beta, N-terminal domain"/>
    <property type="match status" value="1"/>
</dbReference>
<dbReference type="Pfam" id="PF02020">
    <property type="entry name" value="W2"/>
    <property type="match status" value="1"/>
</dbReference>
<keyword evidence="9" id="KW-1185">Reference proteome</keyword>
<dbReference type="SMART" id="SM00515">
    <property type="entry name" value="eIF5C"/>
    <property type="match status" value="1"/>
</dbReference>
<dbReference type="SMART" id="SM00653">
    <property type="entry name" value="eIF2B_5"/>
    <property type="match status" value="1"/>
</dbReference>
<feature type="domain" description="W2" evidence="7">
    <location>
        <begin position="278"/>
        <end position="436"/>
    </location>
</feature>
<dbReference type="Pfam" id="PF01873">
    <property type="entry name" value="eIF-5_eIF-2B"/>
    <property type="match status" value="1"/>
</dbReference>
<dbReference type="PANTHER" id="PTHR23001">
    <property type="entry name" value="EUKARYOTIC TRANSLATION INITIATION FACTOR"/>
    <property type="match status" value="1"/>
</dbReference>
<evidence type="ECO:0000313" key="8">
    <source>
        <dbReference type="EMBL" id="KAG6374385.1"/>
    </source>
</evidence>
<dbReference type="Gene3D" id="1.25.40.180">
    <property type="match status" value="1"/>
</dbReference>
<dbReference type="GO" id="GO:0001732">
    <property type="term" value="P:formation of cytoplasmic translation initiation complex"/>
    <property type="evidence" value="ECO:0007669"/>
    <property type="project" value="TreeGrafter"/>
</dbReference>
<keyword evidence="4" id="KW-0648">Protein biosynthesis</keyword>
<dbReference type="Gene3D" id="2.20.25.350">
    <property type="match status" value="1"/>
</dbReference>
<dbReference type="GO" id="GO:0005525">
    <property type="term" value="F:GTP binding"/>
    <property type="evidence" value="ECO:0007669"/>
    <property type="project" value="UniProtKB-KW"/>
</dbReference>
<dbReference type="CDD" id="cd11561">
    <property type="entry name" value="W2_eIF5"/>
    <property type="match status" value="1"/>
</dbReference>
<evidence type="ECO:0000256" key="1">
    <source>
        <dbReference type="ARBA" id="ARBA00010397"/>
    </source>
</evidence>
<dbReference type="GO" id="GO:0071074">
    <property type="term" value="F:eukaryotic initiation factor eIF2 binding"/>
    <property type="evidence" value="ECO:0007669"/>
    <property type="project" value="TreeGrafter"/>
</dbReference>
<dbReference type="FunFam" id="3.30.30.170:FF:000002">
    <property type="entry name" value="Eukaryotic translation initiation factor 5"/>
    <property type="match status" value="1"/>
</dbReference>
<sequence length="438" mass="48402">MLRPPLNKPSHQFQSWLQSITLNTPPGMANAGIVNIRRDVDDKFYRYRMPLLLTKIEGKGNGIKTVIPNMSDVARALSRPPTYITKFFGCELGAQTPFDEKNDRYIVNGAHDATRLRELLDSFIEKFILCRSCKNPETDLVILKNGRNEDIIRDCKACGERTGIDMRHKLVTFILKNPPKKNKKGKSEANGTATSNGGGVHAAAPAVAGEAQDNAASGGDSDDELTKKIKAEAADLTTDTALQADVWSADTSVEVVQARMKALGTLSLGGGGDDDGSEEDPDSPYSQFGHWVEENRGNEDVGSVQIYKKAEELGVEKKHKILLVLVQTLFTRDVVKEITTYKALLAKMVTSEKHQKSLLGGIERLVGLTYPELIPAVPKILMALYQNDVLDEDVVTQWGTHVSKKYVDKETSKKVRKASEPFLKWLEEADDDTEEEGE</sequence>
<dbReference type="InterPro" id="IPR045196">
    <property type="entry name" value="IF2/IF5"/>
</dbReference>
<dbReference type="InterPro" id="IPR003307">
    <property type="entry name" value="W2_domain"/>
</dbReference>
<dbReference type="PROSITE" id="PS51363">
    <property type="entry name" value="W2"/>
    <property type="match status" value="1"/>
</dbReference>
<evidence type="ECO:0000313" key="9">
    <source>
        <dbReference type="Proteomes" id="UP000683000"/>
    </source>
</evidence>
<dbReference type="FunFam" id="2.20.25.350:FF:000001">
    <property type="entry name" value="Eukaryotic translation initiation factor 5"/>
    <property type="match status" value="1"/>
</dbReference>
<comment type="caution">
    <text evidence="8">The sequence shown here is derived from an EMBL/GenBank/DDBJ whole genome shotgun (WGS) entry which is preliminary data.</text>
</comment>
<keyword evidence="3" id="KW-0547">Nucleotide-binding</keyword>
<dbReference type="GO" id="GO:0005092">
    <property type="term" value="F:GDP-dissociation inhibitor activity"/>
    <property type="evidence" value="ECO:0007669"/>
    <property type="project" value="TreeGrafter"/>
</dbReference>
<organism evidence="8 9">
    <name type="scientific">Boletus reticuloceps</name>
    <dbReference type="NCBI Taxonomy" id="495285"/>
    <lineage>
        <taxon>Eukaryota</taxon>
        <taxon>Fungi</taxon>
        <taxon>Dikarya</taxon>
        <taxon>Basidiomycota</taxon>
        <taxon>Agaricomycotina</taxon>
        <taxon>Agaricomycetes</taxon>
        <taxon>Agaricomycetidae</taxon>
        <taxon>Boletales</taxon>
        <taxon>Boletineae</taxon>
        <taxon>Boletaceae</taxon>
        <taxon>Boletoideae</taxon>
        <taxon>Boletus</taxon>
    </lineage>
</organism>
<evidence type="ECO:0000256" key="6">
    <source>
        <dbReference type="SAM" id="MobiDB-lite"/>
    </source>
</evidence>
<dbReference type="InterPro" id="IPR016189">
    <property type="entry name" value="Transl_init_fac_IF2/IF5_N"/>
</dbReference>
<gene>
    <name evidence="8" type="ORF">JVT61DRAFT_4421</name>
</gene>
<dbReference type="AlphaFoldDB" id="A0A8I2YM67"/>
<feature type="compositionally biased region" description="Acidic residues" evidence="6">
    <location>
        <begin position="272"/>
        <end position="282"/>
    </location>
</feature>
<dbReference type="InterPro" id="IPR016190">
    <property type="entry name" value="Transl_init_fac_IF2/IF5_Zn-bd"/>
</dbReference>
<dbReference type="SUPFAM" id="SSF75689">
    <property type="entry name" value="Zinc-binding domain of translation initiation factor 2 beta"/>
    <property type="match status" value="1"/>
</dbReference>
<dbReference type="GO" id="GO:0003743">
    <property type="term" value="F:translation initiation factor activity"/>
    <property type="evidence" value="ECO:0007669"/>
    <property type="project" value="UniProtKB-KW"/>
</dbReference>
<evidence type="ECO:0000259" key="7">
    <source>
        <dbReference type="PROSITE" id="PS51363"/>
    </source>
</evidence>
<name>A0A8I2YM67_9AGAM</name>